<feature type="domain" description="Ribosomal RNA adenine methylase transferase N-terminal" evidence="6">
    <location>
        <begin position="45"/>
        <end position="208"/>
    </location>
</feature>
<dbReference type="InterPro" id="IPR020596">
    <property type="entry name" value="rRNA_Ade_Mease_Trfase_CS"/>
</dbReference>
<dbReference type="InterPro" id="IPR001737">
    <property type="entry name" value="KsgA/Erm"/>
</dbReference>
<evidence type="ECO:0000313" key="8">
    <source>
        <dbReference type="Proteomes" id="UP001595765"/>
    </source>
</evidence>
<dbReference type="PROSITE" id="PS01131">
    <property type="entry name" value="RRNA_A_DIMETH"/>
    <property type="match status" value="1"/>
</dbReference>
<dbReference type="EMBL" id="JBHSBB010000029">
    <property type="protein sequence ID" value="MFC4035780.1"/>
    <property type="molecule type" value="Genomic_DNA"/>
</dbReference>
<reference evidence="8" key="1">
    <citation type="journal article" date="2019" name="Int. J. Syst. Evol. Microbiol.">
        <title>The Global Catalogue of Microorganisms (GCM) 10K type strain sequencing project: providing services to taxonomists for standard genome sequencing and annotation.</title>
        <authorList>
            <consortium name="The Broad Institute Genomics Platform"/>
            <consortium name="The Broad Institute Genome Sequencing Center for Infectious Disease"/>
            <person name="Wu L."/>
            <person name="Ma J."/>
        </authorList>
    </citation>
    <scope>NUCLEOTIDE SEQUENCE [LARGE SCALE GENOMIC DNA]</scope>
    <source>
        <strain evidence="8">CGMCC 4.7237</strain>
    </source>
</reference>
<dbReference type="SUPFAM" id="SSF53335">
    <property type="entry name" value="S-adenosyl-L-methionine-dependent methyltransferases"/>
    <property type="match status" value="1"/>
</dbReference>
<feature type="binding site" evidence="5">
    <location>
        <position position="38"/>
    </location>
    <ligand>
        <name>S-adenosyl-L-methionine</name>
        <dbReference type="ChEBI" id="CHEBI:59789"/>
    </ligand>
</feature>
<feature type="binding site" evidence="5">
    <location>
        <position position="65"/>
    </location>
    <ligand>
        <name>S-adenosyl-L-methionine</name>
        <dbReference type="ChEBI" id="CHEBI:59789"/>
    </ligand>
</feature>
<organism evidence="7 8">
    <name type="scientific">Streptomyces polygonati</name>
    <dbReference type="NCBI Taxonomy" id="1617087"/>
    <lineage>
        <taxon>Bacteria</taxon>
        <taxon>Bacillati</taxon>
        <taxon>Actinomycetota</taxon>
        <taxon>Actinomycetes</taxon>
        <taxon>Kitasatosporales</taxon>
        <taxon>Streptomycetaceae</taxon>
        <taxon>Streptomyces</taxon>
    </lineage>
</organism>
<comment type="caution">
    <text evidence="5">Lacks conserved residue(s) required for the propagation of feature annotation.</text>
</comment>
<dbReference type="PROSITE" id="PS51689">
    <property type="entry name" value="SAM_RNA_A_N6_MT"/>
    <property type="match status" value="1"/>
</dbReference>
<dbReference type="Pfam" id="PF00398">
    <property type="entry name" value="RrnaAD"/>
    <property type="match status" value="1"/>
</dbReference>
<protein>
    <submittedName>
        <fullName evidence="7">rRNA adenine N-6-methyltransferase family protein</fullName>
    </submittedName>
</protein>
<feature type="binding site" evidence="5">
    <location>
        <position position="86"/>
    </location>
    <ligand>
        <name>S-adenosyl-L-methionine</name>
        <dbReference type="ChEBI" id="CHEBI:59789"/>
    </ligand>
</feature>
<dbReference type="InterPro" id="IPR020598">
    <property type="entry name" value="rRNA_Ade_methylase_Trfase_N"/>
</dbReference>
<keyword evidence="2 5" id="KW-0808">Transferase</keyword>
<dbReference type="SMART" id="SM00650">
    <property type="entry name" value="rADc"/>
    <property type="match status" value="1"/>
</dbReference>
<sequence length="208" mass="22643">MTRQPHERADSPPPLVTPASADLLAQAGFDARSDLGQHFLRSKEAALRLLESAELPYQGQVLEVGAGLGTLSGTVAEAGCRIWAVEKDRRLGEILQGALRRFGPLARVSISDVREVDLHEGLDVGAVLLAIMPFDWELSAALTRHVFAATPKVERGLVVVPSRTLDQYQAAGEKAGGLRLREVDGISRSEFWPKAPEALRVVSIERHR</sequence>
<proteinExistence type="inferred from homology"/>
<evidence type="ECO:0000259" key="6">
    <source>
        <dbReference type="SMART" id="SM00650"/>
    </source>
</evidence>
<evidence type="ECO:0000256" key="5">
    <source>
        <dbReference type="PROSITE-ProRule" id="PRU01026"/>
    </source>
</evidence>
<dbReference type="RefSeq" id="WP_386436315.1">
    <property type="nucleotide sequence ID" value="NZ_JBHSBB010000029.1"/>
</dbReference>
<accession>A0ABV8HUV5</accession>
<comment type="caution">
    <text evidence="7">The sequence shown here is derived from an EMBL/GenBank/DDBJ whole genome shotgun (WGS) entry which is preliminary data.</text>
</comment>
<dbReference type="InterPro" id="IPR029063">
    <property type="entry name" value="SAM-dependent_MTases_sf"/>
</dbReference>
<dbReference type="Proteomes" id="UP001595765">
    <property type="component" value="Unassembled WGS sequence"/>
</dbReference>
<keyword evidence="3 5" id="KW-0949">S-adenosyl-L-methionine</keyword>
<name>A0ABV8HUV5_9ACTN</name>
<keyword evidence="8" id="KW-1185">Reference proteome</keyword>
<dbReference type="CDD" id="cd02440">
    <property type="entry name" value="AdoMet_MTases"/>
    <property type="match status" value="1"/>
</dbReference>
<evidence type="ECO:0000256" key="2">
    <source>
        <dbReference type="ARBA" id="ARBA00022679"/>
    </source>
</evidence>
<feature type="binding site" evidence="5">
    <location>
        <position position="40"/>
    </location>
    <ligand>
        <name>S-adenosyl-L-methionine</name>
        <dbReference type="ChEBI" id="CHEBI:59789"/>
    </ligand>
</feature>
<feature type="binding site" evidence="5">
    <location>
        <position position="112"/>
    </location>
    <ligand>
        <name>S-adenosyl-L-methionine</name>
        <dbReference type="ChEBI" id="CHEBI:59789"/>
    </ligand>
</feature>
<evidence type="ECO:0000256" key="4">
    <source>
        <dbReference type="ARBA" id="ARBA00022884"/>
    </source>
</evidence>
<dbReference type="Gene3D" id="3.40.50.150">
    <property type="entry name" value="Vaccinia Virus protein VP39"/>
    <property type="match status" value="1"/>
</dbReference>
<evidence type="ECO:0000256" key="3">
    <source>
        <dbReference type="ARBA" id="ARBA00022691"/>
    </source>
</evidence>
<evidence type="ECO:0000256" key="1">
    <source>
        <dbReference type="ARBA" id="ARBA00022603"/>
    </source>
</evidence>
<keyword evidence="1 5" id="KW-0489">Methyltransferase</keyword>
<evidence type="ECO:0000313" key="7">
    <source>
        <dbReference type="EMBL" id="MFC4035780.1"/>
    </source>
</evidence>
<gene>
    <name evidence="7" type="ORF">ACFO3J_30560</name>
</gene>
<comment type="similarity">
    <text evidence="5">Belongs to the class I-like SAM-binding methyltransferase superfamily. rRNA adenine N(6)-methyltransferase family.</text>
</comment>
<keyword evidence="4 5" id="KW-0694">RNA-binding</keyword>